<reference evidence="1" key="1">
    <citation type="journal article" date="2020" name="Stud. Mycol.">
        <title>101 Dothideomycetes genomes: a test case for predicting lifestyles and emergence of pathogens.</title>
        <authorList>
            <person name="Haridas S."/>
            <person name="Albert R."/>
            <person name="Binder M."/>
            <person name="Bloem J."/>
            <person name="Labutti K."/>
            <person name="Salamov A."/>
            <person name="Andreopoulos B."/>
            <person name="Baker S."/>
            <person name="Barry K."/>
            <person name="Bills G."/>
            <person name="Bluhm B."/>
            <person name="Cannon C."/>
            <person name="Castanera R."/>
            <person name="Culley D."/>
            <person name="Daum C."/>
            <person name="Ezra D."/>
            <person name="Gonzalez J."/>
            <person name="Henrissat B."/>
            <person name="Kuo A."/>
            <person name="Liang C."/>
            <person name="Lipzen A."/>
            <person name="Lutzoni F."/>
            <person name="Magnuson J."/>
            <person name="Mondo S."/>
            <person name="Nolan M."/>
            <person name="Ohm R."/>
            <person name="Pangilinan J."/>
            <person name="Park H.-J."/>
            <person name="Ramirez L."/>
            <person name="Alfaro M."/>
            <person name="Sun H."/>
            <person name="Tritt A."/>
            <person name="Yoshinaga Y."/>
            <person name="Zwiers L.-H."/>
            <person name="Turgeon B."/>
            <person name="Goodwin S."/>
            <person name="Spatafora J."/>
            <person name="Crous P."/>
            <person name="Grigoriev I."/>
        </authorList>
    </citation>
    <scope>NUCLEOTIDE SEQUENCE</scope>
    <source>
        <strain evidence="1">ATCC 200398</strain>
    </source>
</reference>
<evidence type="ECO:0000313" key="2">
    <source>
        <dbReference type="Proteomes" id="UP000799755"/>
    </source>
</evidence>
<evidence type="ECO:0000313" key="1">
    <source>
        <dbReference type="EMBL" id="KAF2462937.1"/>
    </source>
</evidence>
<dbReference type="EMBL" id="MU003557">
    <property type="protein sequence ID" value="KAF2462937.1"/>
    <property type="molecule type" value="Genomic_DNA"/>
</dbReference>
<name>A0ACB6Q9Z2_9PLEO</name>
<dbReference type="Proteomes" id="UP000799755">
    <property type="component" value="Unassembled WGS sequence"/>
</dbReference>
<sequence>MLYCLIFLCTSLKYTLAAFLGNNKYAIVGGAAVKLLGSTRTTEDVDFVVPQGAVAAARTILAAAPAHFIVDPRTRHTHYRTSPPVEIEIVSPPALFRETFNADTPTHTITIGSASIKILSPVLILNSKCRSILGRPTEAKKVSDAADIKFLLRWLATNNAFPTAQDVPNATKEFVEWFIATYTGAEYWTSARYNFQTGGSHFPKFQFFKLTFPINRFVLRPRAHPRGSDCQMISHGPVQSQCWN</sequence>
<organism evidence="1 2">
    <name type="scientific">Lindgomyces ingoldianus</name>
    <dbReference type="NCBI Taxonomy" id="673940"/>
    <lineage>
        <taxon>Eukaryota</taxon>
        <taxon>Fungi</taxon>
        <taxon>Dikarya</taxon>
        <taxon>Ascomycota</taxon>
        <taxon>Pezizomycotina</taxon>
        <taxon>Dothideomycetes</taxon>
        <taxon>Pleosporomycetidae</taxon>
        <taxon>Pleosporales</taxon>
        <taxon>Lindgomycetaceae</taxon>
        <taxon>Lindgomyces</taxon>
    </lineage>
</organism>
<gene>
    <name evidence="1" type="ORF">BDR25DRAFT_385324</name>
</gene>
<protein>
    <submittedName>
        <fullName evidence="1">Uncharacterized protein</fullName>
    </submittedName>
</protein>
<keyword evidence="2" id="KW-1185">Reference proteome</keyword>
<proteinExistence type="predicted"/>
<comment type="caution">
    <text evidence="1">The sequence shown here is derived from an EMBL/GenBank/DDBJ whole genome shotgun (WGS) entry which is preliminary data.</text>
</comment>
<accession>A0ACB6Q9Z2</accession>